<dbReference type="InterPro" id="IPR011333">
    <property type="entry name" value="SKP1/BTB/POZ_sf"/>
</dbReference>
<dbReference type="Gene3D" id="2.130.10.30">
    <property type="entry name" value="Regulator of chromosome condensation 1/beta-lactamase-inhibitor protein II"/>
    <property type="match status" value="1"/>
</dbReference>
<feature type="domain" description="BTB" evidence="4">
    <location>
        <begin position="1101"/>
        <end position="1170"/>
    </location>
</feature>
<dbReference type="Proteomes" id="UP001303115">
    <property type="component" value="Unassembled WGS sequence"/>
</dbReference>
<organism evidence="5 6">
    <name type="scientific">Parachaetomium inaequale</name>
    <dbReference type="NCBI Taxonomy" id="2588326"/>
    <lineage>
        <taxon>Eukaryota</taxon>
        <taxon>Fungi</taxon>
        <taxon>Dikarya</taxon>
        <taxon>Ascomycota</taxon>
        <taxon>Pezizomycotina</taxon>
        <taxon>Sordariomycetes</taxon>
        <taxon>Sordariomycetidae</taxon>
        <taxon>Sordariales</taxon>
        <taxon>Chaetomiaceae</taxon>
        <taxon>Parachaetomium</taxon>
    </lineage>
</organism>
<dbReference type="Gene3D" id="3.30.710.10">
    <property type="entry name" value="Potassium Channel Kv1.1, Chain A"/>
    <property type="match status" value="1"/>
</dbReference>
<protein>
    <recommendedName>
        <fullName evidence="4">BTB domain-containing protein</fullName>
    </recommendedName>
</protein>
<dbReference type="InterPro" id="IPR000210">
    <property type="entry name" value="BTB/POZ_dom"/>
</dbReference>
<dbReference type="InterPro" id="IPR036770">
    <property type="entry name" value="Ankyrin_rpt-contain_sf"/>
</dbReference>
<evidence type="ECO:0000256" key="3">
    <source>
        <dbReference type="SAM" id="MobiDB-lite"/>
    </source>
</evidence>
<feature type="region of interest" description="Disordered" evidence="3">
    <location>
        <begin position="1491"/>
        <end position="1628"/>
    </location>
</feature>
<evidence type="ECO:0000313" key="6">
    <source>
        <dbReference type="Proteomes" id="UP001303115"/>
    </source>
</evidence>
<keyword evidence="6" id="KW-1185">Reference proteome</keyword>
<feature type="compositionally biased region" description="Basic and acidic residues" evidence="3">
    <location>
        <begin position="1655"/>
        <end position="1665"/>
    </location>
</feature>
<feature type="compositionally biased region" description="Low complexity" evidence="3">
    <location>
        <begin position="1520"/>
        <end position="1535"/>
    </location>
</feature>
<evidence type="ECO:0000256" key="2">
    <source>
        <dbReference type="PROSITE-ProRule" id="PRU00235"/>
    </source>
</evidence>
<dbReference type="PROSITE" id="PS50012">
    <property type="entry name" value="RCC1_3"/>
    <property type="match status" value="2"/>
</dbReference>
<dbReference type="InterPro" id="IPR051625">
    <property type="entry name" value="Signaling_Regulatory_Domain"/>
</dbReference>
<feature type="non-terminal residue" evidence="5">
    <location>
        <position position="1685"/>
    </location>
</feature>
<accession>A0AAN6PTK9</accession>
<dbReference type="SMART" id="SM00225">
    <property type="entry name" value="BTB"/>
    <property type="match status" value="1"/>
</dbReference>
<evidence type="ECO:0000313" key="5">
    <source>
        <dbReference type="EMBL" id="KAK4044335.1"/>
    </source>
</evidence>
<keyword evidence="1" id="KW-0677">Repeat</keyword>
<dbReference type="Pfam" id="PF13637">
    <property type="entry name" value="Ank_4"/>
    <property type="match status" value="1"/>
</dbReference>
<evidence type="ECO:0000256" key="1">
    <source>
        <dbReference type="ARBA" id="ARBA00022737"/>
    </source>
</evidence>
<reference evidence="6" key="1">
    <citation type="journal article" date="2023" name="Mol. Phylogenet. Evol.">
        <title>Genome-scale phylogeny and comparative genomics of the fungal order Sordariales.</title>
        <authorList>
            <person name="Hensen N."/>
            <person name="Bonometti L."/>
            <person name="Westerberg I."/>
            <person name="Brannstrom I.O."/>
            <person name="Guillou S."/>
            <person name="Cros-Aarteil S."/>
            <person name="Calhoun S."/>
            <person name="Haridas S."/>
            <person name="Kuo A."/>
            <person name="Mondo S."/>
            <person name="Pangilinan J."/>
            <person name="Riley R."/>
            <person name="LaButti K."/>
            <person name="Andreopoulos B."/>
            <person name="Lipzen A."/>
            <person name="Chen C."/>
            <person name="Yan M."/>
            <person name="Daum C."/>
            <person name="Ng V."/>
            <person name="Clum A."/>
            <person name="Steindorff A."/>
            <person name="Ohm R.A."/>
            <person name="Martin F."/>
            <person name="Silar P."/>
            <person name="Natvig D.O."/>
            <person name="Lalanne C."/>
            <person name="Gautier V."/>
            <person name="Ament-Velasquez S.L."/>
            <person name="Kruys A."/>
            <person name="Hutchinson M.I."/>
            <person name="Powell A.J."/>
            <person name="Barry K."/>
            <person name="Miller A.N."/>
            <person name="Grigoriev I.V."/>
            <person name="Debuchy R."/>
            <person name="Gladieux P."/>
            <person name="Hiltunen Thoren M."/>
            <person name="Johannesson H."/>
        </authorList>
    </citation>
    <scope>NUCLEOTIDE SEQUENCE [LARGE SCALE GENOMIC DNA]</scope>
    <source>
        <strain evidence="6">CBS 284.82</strain>
    </source>
</reference>
<feature type="region of interest" description="Disordered" evidence="3">
    <location>
        <begin position="242"/>
        <end position="294"/>
    </location>
</feature>
<feature type="repeat" description="RCC1" evidence="2">
    <location>
        <begin position="529"/>
        <end position="581"/>
    </location>
</feature>
<dbReference type="InterPro" id="IPR000408">
    <property type="entry name" value="Reg_chr_condens"/>
</dbReference>
<dbReference type="Gene3D" id="1.25.40.20">
    <property type="entry name" value="Ankyrin repeat-containing domain"/>
    <property type="match status" value="1"/>
</dbReference>
<dbReference type="SUPFAM" id="SSF50985">
    <property type="entry name" value="RCC1/BLIP-II"/>
    <property type="match status" value="1"/>
</dbReference>
<dbReference type="SUPFAM" id="SSF48403">
    <property type="entry name" value="Ankyrin repeat"/>
    <property type="match status" value="1"/>
</dbReference>
<comment type="caution">
    <text evidence="5">The sequence shown here is derived from an EMBL/GenBank/DDBJ whole genome shotgun (WGS) entry which is preliminary data.</text>
</comment>
<dbReference type="InterPro" id="IPR009091">
    <property type="entry name" value="RCC1/BLIP-II"/>
</dbReference>
<dbReference type="PROSITE" id="PS50097">
    <property type="entry name" value="BTB"/>
    <property type="match status" value="1"/>
</dbReference>
<dbReference type="CDD" id="cd18186">
    <property type="entry name" value="BTB_POZ_ZBTB_KLHL-like"/>
    <property type="match status" value="1"/>
</dbReference>
<feature type="region of interest" description="Disordered" evidence="3">
    <location>
        <begin position="1335"/>
        <end position="1444"/>
    </location>
</feature>
<evidence type="ECO:0000259" key="4">
    <source>
        <dbReference type="PROSITE" id="PS50097"/>
    </source>
</evidence>
<dbReference type="PANTHER" id="PTHR22872">
    <property type="entry name" value="BTK-BINDING PROTEIN-RELATED"/>
    <property type="match status" value="1"/>
</dbReference>
<name>A0AAN6PTK9_9PEZI</name>
<feature type="compositionally biased region" description="Gly residues" evidence="3">
    <location>
        <begin position="1672"/>
        <end position="1685"/>
    </location>
</feature>
<proteinExistence type="predicted"/>
<feature type="repeat" description="RCC1" evidence="2">
    <location>
        <begin position="582"/>
        <end position="642"/>
    </location>
</feature>
<dbReference type="Pfam" id="PF00651">
    <property type="entry name" value="BTB"/>
    <property type="match status" value="1"/>
</dbReference>
<dbReference type="InterPro" id="IPR002110">
    <property type="entry name" value="Ankyrin_rpt"/>
</dbReference>
<feature type="compositionally biased region" description="Low complexity" evidence="3">
    <location>
        <begin position="1592"/>
        <end position="1613"/>
    </location>
</feature>
<feature type="region of interest" description="Disordered" evidence="3">
    <location>
        <begin position="1655"/>
        <end position="1685"/>
    </location>
</feature>
<dbReference type="PANTHER" id="PTHR22872:SF2">
    <property type="entry name" value="INHIBITOR OF BRUTON TYROSINE KINASE"/>
    <property type="match status" value="1"/>
</dbReference>
<gene>
    <name evidence="5" type="ORF">C8A01DRAFT_31652</name>
</gene>
<dbReference type="Pfam" id="PF00415">
    <property type="entry name" value="RCC1"/>
    <property type="match status" value="2"/>
</dbReference>
<sequence>MGLITLLRGFKVPIVVLDRFLEAQGVEETYGGIPPPLFRRWGDTTSSIPQVDPQSAFFRAKLAALASASAATSTSDNNPDPGPAPSLDRVRLFIPQHRGHARSAYGYVAYAFVMVYAQRHVDLAAELPEQAPPGFAELRREVLGFATEEEQPLLQVAGMQGAAGGEESAFFTVLTEEREFPLERPFMRDAVIQRDHSEVHSKLPKDHPRPATRIRHMTHLLWKHYWEDDVDRFRRLLAPAGHGAQGASLTPGLGGSPGYGTSPRAAAKSRKLPGFGTGSGSARHGHGGLGRNEVNSRDHAGLTVLLRAASSTAGNALSFVEALLEHPAIDIYAQDPESGWNALHRALYAGNISIARLLLEKERKDLTGHTASLHRVGQLIKTKDHEGHSPFDLYHSTIGERSLKELVEHERSDDGSDSDEAEAFLDQALSNKSPNTAGEDLYAFGSNRNLSLGFGDEDDRQFPERVYLKRPDDLLRRFHREYLQAAGEERPASQDLTKIPALVLNRPLMIQDVVLSKLHSAVLTADPVSNLYVCGVGRGGRLGLGDENTRFTYTPVQGPFADKKVVQIALGQNHSMAVDDTGALWTWGNNAQYQLGYALPEPPKKDEDPISTVPRQVFGPLKKEVIVGIAASSIHSVAHTGTSLYCWGKNMGQLALMDADSRSLEYQQTPRKVAASLFSSPIVMVTAIDKATTILLQNHTVCVFTAYGYHIVKFPFATLDLAGNIKLSTRHDPAWNQISYITSGGETIAAVTRRGDLFTMNLDHKIETNPSTTSTTNPSKIKGAVTQAQCIWSARQDGVRSVGVGEHGSVIISTQTGAVWRRIKRAKAKDASSGPSESKRKDYKFQRVPCITKVATVRASAYGAFAAIRKDSDVMREQLAVDDQSIWDDVAPLNCLAGFQASEPKDKKDEVRKLWGKDELGERLGSVAYEVLKSSDIEDELAQHLASWSYQNDPLDAAVCTSSSPDVSIPVHGWLLAARSPVLRSALAQFRKAGSFAHELFSISDADGKALVCFQGLDLVSLLNLVLFAYEDRVVPVWNFTGHVRPLAYRYRQVRQEVMKLGTRLGMSNLEAAARLQVEAKKCMDRDFQLAVKDPRFFGDGDALLELEGAEVPVHSAFVCQRCPWFQGLFFGRSKGMWLESRRAVSADRIKIDLDHADPLAFKYVLQYLYGDCGAELFDPTVCDSFDDFLDLVMEVMSIANYLMLDRLSQICQQVMGRFANIRNIAHLLNAISPCSVTEFKDVGLEYICLQLETMLENHLLDELDGDLLLDLDEVVRDNQAAQSPFVRSGRTELLLHESNPWLAEEIDEERQLRIREIAYRVQREEEKKLASAVKTRYGSLDDGSPLTPTPDRVRKVSRAGRNEVPSPSLRPKASHGDMIFDMDDEESSPVTSPSARPRKTEEGAPDVDQIPALGSSWRGTGKKIRLNLGPSPPASPLSTPVRMAKGPSLDVVTSTPVQTGQPWGAAATPISKLDLRDIIQSETATRSVLSEGLAAQKAKDLTPKSAQQKISQKEKKRQQQAAQAAQEALLAAKADGPKKAWEEPQASPWKTVGGKDNNGLLTPDATASSSSIPIHRRTASPDTRFAGQQRTPSSSITTTTKPTTATPVSATTHPEKPAAAQTRDKEQVKEAVAKRSLQEIQQEQAFQEWWDAESRRMQEGEERRRRNVVRGPGGGREGGGGGGG</sequence>
<dbReference type="EMBL" id="MU854320">
    <property type="protein sequence ID" value="KAK4044335.1"/>
    <property type="molecule type" value="Genomic_DNA"/>
</dbReference>
<dbReference type="SMART" id="SM00248">
    <property type="entry name" value="ANK"/>
    <property type="match status" value="2"/>
</dbReference>
<dbReference type="SUPFAM" id="SSF54695">
    <property type="entry name" value="POZ domain"/>
    <property type="match status" value="1"/>
</dbReference>